<name>A0AAD5XDF1_9FUNG</name>
<dbReference type="Gene3D" id="3.30.60.90">
    <property type="match status" value="1"/>
</dbReference>
<dbReference type="SMART" id="SM00291">
    <property type="entry name" value="ZnF_ZZ"/>
    <property type="match status" value="1"/>
</dbReference>
<keyword evidence="8" id="KW-1185">Reference proteome</keyword>
<dbReference type="GO" id="GO:0008270">
    <property type="term" value="F:zinc ion binding"/>
    <property type="evidence" value="ECO:0007669"/>
    <property type="project" value="UniProtKB-KW"/>
</dbReference>
<dbReference type="InterPro" id="IPR000433">
    <property type="entry name" value="Znf_ZZ"/>
</dbReference>
<dbReference type="SUPFAM" id="SSF57850">
    <property type="entry name" value="RING/U-box"/>
    <property type="match status" value="1"/>
</dbReference>
<comment type="caution">
    <text evidence="7">The sequence shown here is derived from an EMBL/GenBank/DDBJ whole genome shotgun (WGS) entry which is preliminary data.</text>
</comment>
<proteinExistence type="predicted"/>
<dbReference type="InterPro" id="IPR043145">
    <property type="entry name" value="Znf_ZZ_sf"/>
</dbReference>
<evidence type="ECO:0000259" key="6">
    <source>
        <dbReference type="PROSITE" id="PS50135"/>
    </source>
</evidence>
<dbReference type="Gene3D" id="1.10.8.10">
    <property type="entry name" value="DNA helicase RuvA subunit, C-terminal domain"/>
    <property type="match status" value="1"/>
</dbReference>
<dbReference type="Proteomes" id="UP001211907">
    <property type="component" value="Unassembled WGS sequence"/>
</dbReference>
<dbReference type="PROSITE" id="PS50135">
    <property type="entry name" value="ZF_ZZ_2"/>
    <property type="match status" value="1"/>
</dbReference>
<evidence type="ECO:0000256" key="3">
    <source>
        <dbReference type="ARBA" id="ARBA00022833"/>
    </source>
</evidence>
<accession>A0AAD5XDF1</accession>
<dbReference type="PANTHER" id="PTHR20930">
    <property type="entry name" value="OVARIAN CARCINOMA ANTIGEN CA125-RELATED"/>
    <property type="match status" value="1"/>
</dbReference>
<evidence type="ECO:0000313" key="8">
    <source>
        <dbReference type="Proteomes" id="UP001211907"/>
    </source>
</evidence>
<sequence length="412" mass="45155">MELFVTDVTLRISKEKGSNVTTQNALILVDLCESCFNTEGFEHKHNEFVELEDADQIHRRVTCDACGRFGLVGSRYKCMDCPDFDLCQKCIPSARETHILGHWFNRYSASVKVAPRVFLTSGKGETPVSTFLTQESVFEQQSAVSYSKTDSINTADSTLADKVVQPVVVLHDETTTIGGAFAGSFRMAALSSEAFWRQEDSGEQQQVVAAAAETDRFAATSDASLARNGSNTQWFRLSEEASSAFWNPAVEENTSFVEEASSSSSSLSAPLSWASVASKKLSAFENVSGAERDDRDSALPTISTTVTTTATLPGSFPPAATASSSSVSSSRSDDYALQQVSLFEMGFINSDRNIELLLKHKGDLVQVCEDIVEMMNKNKYKTVEEEEELEDQSSVTDGGFEVDYQRGWRSSM</sequence>
<evidence type="ECO:0000256" key="2">
    <source>
        <dbReference type="ARBA" id="ARBA00022771"/>
    </source>
</evidence>
<feature type="domain" description="ZZ-type" evidence="6">
    <location>
        <begin position="58"/>
        <end position="112"/>
    </location>
</feature>
<dbReference type="PANTHER" id="PTHR20930:SF0">
    <property type="entry name" value="PROTEIN ILRUN"/>
    <property type="match status" value="1"/>
</dbReference>
<organism evidence="7 8">
    <name type="scientific">Physocladia obscura</name>
    <dbReference type="NCBI Taxonomy" id="109957"/>
    <lineage>
        <taxon>Eukaryota</taxon>
        <taxon>Fungi</taxon>
        <taxon>Fungi incertae sedis</taxon>
        <taxon>Chytridiomycota</taxon>
        <taxon>Chytridiomycota incertae sedis</taxon>
        <taxon>Chytridiomycetes</taxon>
        <taxon>Chytridiales</taxon>
        <taxon>Chytriomycetaceae</taxon>
        <taxon>Physocladia</taxon>
    </lineage>
</organism>
<reference evidence="7" key="1">
    <citation type="submission" date="2020-05" db="EMBL/GenBank/DDBJ databases">
        <title>Phylogenomic resolution of chytrid fungi.</title>
        <authorList>
            <person name="Stajich J.E."/>
            <person name="Amses K."/>
            <person name="Simmons R."/>
            <person name="Seto K."/>
            <person name="Myers J."/>
            <person name="Bonds A."/>
            <person name="Quandt C.A."/>
            <person name="Barry K."/>
            <person name="Liu P."/>
            <person name="Grigoriev I."/>
            <person name="Longcore J.E."/>
            <person name="James T.Y."/>
        </authorList>
    </citation>
    <scope>NUCLEOTIDE SEQUENCE</scope>
    <source>
        <strain evidence="7">JEL0513</strain>
    </source>
</reference>
<evidence type="ECO:0000256" key="4">
    <source>
        <dbReference type="PROSITE-ProRule" id="PRU00228"/>
    </source>
</evidence>
<feature type="region of interest" description="Disordered" evidence="5">
    <location>
        <begin position="309"/>
        <end position="329"/>
    </location>
</feature>
<keyword evidence="2 4" id="KW-0863">Zinc-finger</keyword>
<dbReference type="PROSITE" id="PS01357">
    <property type="entry name" value="ZF_ZZ_1"/>
    <property type="match status" value="1"/>
</dbReference>
<dbReference type="SUPFAM" id="SSF46934">
    <property type="entry name" value="UBA-like"/>
    <property type="match status" value="1"/>
</dbReference>
<dbReference type="Pfam" id="PF00569">
    <property type="entry name" value="ZZ"/>
    <property type="match status" value="1"/>
</dbReference>
<keyword evidence="3" id="KW-0862">Zinc</keyword>
<protein>
    <recommendedName>
        <fullName evidence="6">ZZ-type domain-containing protein</fullName>
    </recommendedName>
</protein>
<dbReference type="AlphaFoldDB" id="A0AAD5XDF1"/>
<evidence type="ECO:0000256" key="1">
    <source>
        <dbReference type="ARBA" id="ARBA00022723"/>
    </source>
</evidence>
<dbReference type="CDD" id="cd02249">
    <property type="entry name" value="ZZ"/>
    <property type="match status" value="1"/>
</dbReference>
<keyword evidence="1" id="KW-0479">Metal-binding</keyword>
<dbReference type="EMBL" id="JADGJH010000862">
    <property type="protein sequence ID" value="KAJ3121690.1"/>
    <property type="molecule type" value="Genomic_DNA"/>
</dbReference>
<dbReference type="InterPro" id="IPR009060">
    <property type="entry name" value="UBA-like_sf"/>
</dbReference>
<evidence type="ECO:0000256" key="5">
    <source>
        <dbReference type="SAM" id="MobiDB-lite"/>
    </source>
</evidence>
<gene>
    <name evidence="7" type="ORF">HK100_012272</name>
</gene>
<evidence type="ECO:0000313" key="7">
    <source>
        <dbReference type="EMBL" id="KAJ3121690.1"/>
    </source>
</evidence>